<proteinExistence type="predicted"/>
<dbReference type="AlphaFoldDB" id="A0A098B0A0"/>
<dbReference type="EMBL" id="LK996017">
    <property type="protein sequence ID" value="CDX01291.1"/>
    <property type="molecule type" value="Genomic_DNA"/>
</dbReference>
<protein>
    <submittedName>
        <fullName evidence="1">Phage portal protein, lambda</fullName>
    </submittedName>
</protein>
<dbReference type="PATRIC" id="fig|49338.4.peg.1514"/>
<gene>
    <name evidence="1" type="ORF">DPCES_1404</name>
</gene>
<evidence type="ECO:0000313" key="1">
    <source>
        <dbReference type="EMBL" id="CDX01291.1"/>
    </source>
</evidence>
<dbReference type="GO" id="GO:0019068">
    <property type="term" value="P:virion assembly"/>
    <property type="evidence" value="ECO:0007669"/>
    <property type="project" value="InterPro"/>
</dbReference>
<organism evidence="1">
    <name type="scientific">Desulfitobacterium hafniense</name>
    <name type="common">Desulfitobacterium frappieri</name>
    <dbReference type="NCBI Taxonomy" id="49338"/>
    <lineage>
        <taxon>Bacteria</taxon>
        <taxon>Bacillati</taxon>
        <taxon>Bacillota</taxon>
        <taxon>Clostridia</taxon>
        <taxon>Eubacteriales</taxon>
        <taxon>Desulfitobacteriaceae</taxon>
        <taxon>Desulfitobacterium</taxon>
    </lineage>
</organism>
<dbReference type="InterPro" id="IPR006429">
    <property type="entry name" value="Phage_lambda_portal"/>
</dbReference>
<name>A0A098B0A0_DESHA</name>
<sequence length="525" mass="58819">MNIFDKFMVNIAPRATLKRAMARKQLQIMNYGYSEHGASRTKKSLVGWLSRGASAKEDIEDNVSTLRERSRDLYMGTPLATGALKTARTNIVGSGLRLNAQIDYEYLGMSVEEADEWETKVEREFSLWADSIHCDVQRMNNFYELQQLAFLSMLMSGDVFATLPLIKRPNMPYDLRVGLIEADRVCNPNSYSPYSISTNPHLVNGVEINKMGEVVAYHIAQVHPGSTIGKENQEWVRVEKFGSRTGRPNIIHLMESERPEQRRGVPILAPVIESLKQLGRYTEAELMAAVVSGMFTVFIETQSNTSEVPLGEDIPDEQRVDDADENSYELGNGAIIALGENEKANTANPGRPNTAFDGFVTSICRQVGAALEIPFELLLKHFSASYSASRASLLEAWKMFRMRRAWMASDFCQPIYEEWLSEAVAKGRVYAPGFFTDPLAKKAFCGAEWNGPSQGQIDPLKEANAAKIRVEEGFSTRQKETVELTGGDWYRNHRQRVVEERLRKEAGFTGSNVAIQEGGVKGEED</sequence>
<dbReference type="GO" id="GO:0005198">
    <property type="term" value="F:structural molecule activity"/>
    <property type="evidence" value="ECO:0007669"/>
    <property type="project" value="InterPro"/>
</dbReference>
<reference evidence="1" key="1">
    <citation type="submission" date="2014-07" db="EMBL/GenBank/DDBJ databases">
        <authorList>
            <person name="Hornung V.Bastian."/>
        </authorList>
    </citation>
    <scope>NUCLEOTIDE SEQUENCE</scope>
    <source>
        <strain evidence="1">PCE-S</strain>
    </source>
</reference>
<dbReference type="RefSeq" id="WP_208925463.1">
    <property type="nucleotide sequence ID" value="NZ_LK996017.1"/>
</dbReference>
<dbReference type="NCBIfam" id="TIGR01539">
    <property type="entry name" value="portal_lambda"/>
    <property type="match status" value="1"/>
</dbReference>
<dbReference type="Pfam" id="PF05136">
    <property type="entry name" value="Phage_portal_2"/>
    <property type="match status" value="1"/>
</dbReference>
<accession>A0A098B0A0</accession>